<reference evidence="9" key="1">
    <citation type="journal article" date="2018" name="Antonie Van Leeuwenhoek">
        <title>Proteinivorax hydrogeniformans sp. nov., an anaerobic, haloalkaliphilic bacterium fermenting proteinaceous compounds with high hydrogen production.</title>
        <authorList>
            <person name="Boltyanskaya Y."/>
            <person name="Detkova E."/>
            <person name="Pimenov N."/>
            <person name="Kevbrin V."/>
        </authorList>
    </citation>
    <scope>NUCLEOTIDE SEQUENCE</scope>
    <source>
        <strain evidence="9">Z-710</strain>
    </source>
</reference>
<dbReference type="InterPro" id="IPR051555">
    <property type="entry name" value="FDH_Electron_Transfer_Unit"/>
</dbReference>
<dbReference type="AlphaFoldDB" id="A0AAU8HSH8"/>
<dbReference type="PIRSF" id="PIRSF036298">
    <property type="entry name" value="FDH_4Fe4S"/>
    <property type="match status" value="1"/>
</dbReference>
<keyword evidence="3 7" id="KW-0479">Metal-binding</keyword>
<feature type="domain" description="4Fe-4S ferredoxin-type" evidence="8">
    <location>
        <begin position="6"/>
        <end position="34"/>
    </location>
</feature>
<keyword evidence="6 7" id="KW-0411">Iron-sulfur</keyword>
<dbReference type="GO" id="GO:0015944">
    <property type="term" value="P:formate oxidation"/>
    <property type="evidence" value="ECO:0007669"/>
    <property type="project" value="InterPro"/>
</dbReference>
<evidence type="ECO:0000256" key="1">
    <source>
        <dbReference type="ARBA" id="ARBA00004196"/>
    </source>
</evidence>
<feature type="binding site" evidence="7">
    <location>
        <position position="18"/>
    </location>
    <ligand>
        <name>[4Fe-4S] cluster</name>
        <dbReference type="ChEBI" id="CHEBI:49883"/>
        <label>1</label>
    </ligand>
</feature>
<sequence length="250" mass="27420">MIEGNKAMLVDESVCAGCHACTVACKQLYELPSGVHRTKINKVSSGTYPAVTEVTDKRACFHCTDAACVKACPTGACQKDEDGLTIINSSLCITCNWCVNNCPFDAVEPDRTNGTIEKCTLCSGRIKQNKEPFCSDVCTTRAVKFGDRGELLKIGQKRVAQLKEQGYANAYLYGEHELNGLKVLTVLKDDPVKYNLPRDPQIPFGLKVWKHIPFKTLLLAVGGGLLAFNAFHTRKVKNLQAKYKKDKGGV</sequence>
<feature type="domain" description="4Fe-4S ferredoxin-type" evidence="8">
    <location>
        <begin position="50"/>
        <end position="82"/>
    </location>
</feature>
<feature type="binding site" evidence="7">
    <location>
        <position position="134"/>
    </location>
    <ligand>
        <name>[4Fe-4S] cluster</name>
        <dbReference type="ChEBI" id="CHEBI:49883"/>
        <label>2</label>
    </ligand>
</feature>
<dbReference type="GO" id="GO:0046872">
    <property type="term" value="F:metal ion binding"/>
    <property type="evidence" value="ECO:0007669"/>
    <property type="project" value="UniProtKB-KW"/>
</dbReference>
<dbReference type="PANTHER" id="PTHR43545">
    <property type="entry name" value="FORMATE DEHYDROGENASE, NITRATE-INDUCIBLE, IRON-SULFUR SUBUNIT"/>
    <property type="match status" value="1"/>
</dbReference>
<dbReference type="GO" id="GO:0045333">
    <property type="term" value="P:cellular respiration"/>
    <property type="evidence" value="ECO:0007669"/>
    <property type="project" value="InterPro"/>
</dbReference>
<keyword evidence="5 7" id="KW-0408">Iron</keyword>
<feature type="binding site" evidence="7">
    <location>
        <position position="122"/>
    </location>
    <ligand>
        <name>[4Fe-4S] cluster</name>
        <dbReference type="ChEBI" id="CHEBI:49883"/>
        <label>2</label>
    </ligand>
</feature>
<comment type="cofactor">
    <cofactor evidence="7">
        <name>[4Fe-4S] cluster</name>
        <dbReference type="ChEBI" id="CHEBI:49883"/>
    </cofactor>
    <text evidence="7">Binds 4 [4Fe-4S] clusters per subunit.</text>
</comment>
<dbReference type="PROSITE" id="PS51379">
    <property type="entry name" value="4FE4S_FER_2"/>
    <property type="match status" value="3"/>
</dbReference>
<evidence type="ECO:0000256" key="4">
    <source>
        <dbReference type="ARBA" id="ARBA00022737"/>
    </source>
</evidence>
<evidence type="ECO:0000313" key="9">
    <source>
        <dbReference type="EMBL" id="XCI28397.1"/>
    </source>
</evidence>
<dbReference type="RefSeq" id="WP_353892962.1">
    <property type="nucleotide sequence ID" value="NZ_CP159485.1"/>
</dbReference>
<evidence type="ECO:0000256" key="6">
    <source>
        <dbReference type="ARBA" id="ARBA00023014"/>
    </source>
</evidence>
<dbReference type="InterPro" id="IPR017900">
    <property type="entry name" value="4Fe4S_Fe_S_CS"/>
</dbReference>
<accession>A0AAU8HSH8</accession>
<feature type="binding site" evidence="7">
    <location>
        <position position="119"/>
    </location>
    <ligand>
        <name>[4Fe-4S] cluster</name>
        <dbReference type="ChEBI" id="CHEBI:49883"/>
        <label>2</label>
    </ligand>
</feature>
<dbReference type="GO" id="GO:0030313">
    <property type="term" value="C:cell envelope"/>
    <property type="evidence" value="ECO:0007669"/>
    <property type="project" value="UniProtKB-SubCell"/>
</dbReference>
<evidence type="ECO:0000256" key="5">
    <source>
        <dbReference type="ARBA" id="ARBA00023004"/>
    </source>
</evidence>
<dbReference type="PANTHER" id="PTHR43545:SF6">
    <property type="entry name" value="FORMATE DEHYDROGENASE, NITRATE-INDUCIBLE, IRON-SULFUR SUBUNIT"/>
    <property type="match status" value="1"/>
</dbReference>
<feature type="binding site" evidence="7">
    <location>
        <position position="102"/>
    </location>
    <ligand>
        <name>[4Fe-4S] cluster</name>
        <dbReference type="ChEBI" id="CHEBI:49883"/>
        <label>3</label>
    </ligand>
</feature>
<evidence type="ECO:0000259" key="8">
    <source>
        <dbReference type="PROSITE" id="PS51379"/>
    </source>
</evidence>
<feature type="domain" description="4Fe-4S ferredoxin-type" evidence="8">
    <location>
        <begin position="83"/>
        <end position="112"/>
    </location>
</feature>
<gene>
    <name evidence="9" type="ORF">PRVXH_002354</name>
</gene>
<protein>
    <submittedName>
        <fullName evidence="9">4Fe-4S dicluster domain-containing protein</fullName>
    </submittedName>
</protein>
<feature type="binding site" evidence="7">
    <location>
        <position position="60"/>
    </location>
    <ligand>
        <name>[4Fe-4S] cluster</name>
        <dbReference type="ChEBI" id="CHEBI:49883"/>
        <label>3</label>
    </ligand>
</feature>
<feature type="binding site" evidence="7">
    <location>
        <position position="68"/>
    </location>
    <ligand>
        <name>[4Fe-4S] cluster</name>
        <dbReference type="ChEBI" id="CHEBI:49883"/>
        <label>3</label>
    </ligand>
</feature>
<evidence type="ECO:0000256" key="7">
    <source>
        <dbReference type="PIRSR" id="PIRSR036298-50"/>
    </source>
</evidence>
<dbReference type="Pfam" id="PF13247">
    <property type="entry name" value="Fer4_11"/>
    <property type="match status" value="1"/>
</dbReference>
<keyword evidence="4" id="KW-0677">Repeat</keyword>
<feature type="binding site" evidence="7">
    <location>
        <position position="25"/>
    </location>
    <ligand>
        <name>[4Fe-4S] cluster</name>
        <dbReference type="ChEBI" id="CHEBI:49883"/>
        <label>2</label>
    </ligand>
</feature>
<dbReference type="InterPro" id="IPR014603">
    <property type="entry name" value="Formate_DH_Fe-S_su"/>
</dbReference>
<name>A0AAU8HSH8_9FIRM</name>
<organism evidence="9">
    <name type="scientific">Proteinivorax hydrogeniformans</name>
    <dbReference type="NCBI Taxonomy" id="1826727"/>
    <lineage>
        <taxon>Bacteria</taxon>
        <taxon>Bacillati</taxon>
        <taxon>Bacillota</taxon>
        <taxon>Clostridia</taxon>
        <taxon>Eubacteriales</taxon>
        <taxon>Proteinivoracaceae</taxon>
        <taxon>Proteinivorax</taxon>
    </lineage>
</organism>
<dbReference type="PROSITE" id="PS00198">
    <property type="entry name" value="4FE4S_FER_1"/>
    <property type="match status" value="1"/>
</dbReference>
<feature type="binding site" evidence="7">
    <location>
        <position position="95"/>
    </location>
    <ligand>
        <name>[4Fe-4S] cluster</name>
        <dbReference type="ChEBI" id="CHEBI:49883"/>
        <label>4</label>
    </ligand>
</feature>
<feature type="binding site" evidence="7">
    <location>
        <position position="98"/>
    </location>
    <ligand>
        <name>[4Fe-4S] cluster</name>
        <dbReference type="ChEBI" id="CHEBI:49883"/>
        <label>4</label>
    </ligand>
</feature>
<proteinExistence type="predicted"/>
<dbReference type="EMBL" id="CP159485">
    <property type="protein sequence ID" value="XCI28397.1"/>
    <property type="molecule type" value="Genomic_DNA"/>
</dbReference>
<feature type="binding site" evidence="7">
    <location>
        <position position="15"/>
    </location>
    <ligand>
        <name>[4Fe-4S] cluster</name>
        <dbReference type="ChEBI" id="CHEBI:49883"/>
        <label>1</label>
    </ligand>
</feature>
<dbReference type="Gene3D" id="3.30.70.20">
    <property type="match status" value="2"/>
</dbReference>
<feature type="binding site" evidence="7">
    <location>
        <position position="138"/>
    </location>
    <ligand>
        <name>[4Fe-4S] cluster</name>
        <dbReference type="ChEBI" id="CHEBI:49883"/>
        <label>1</label>
    </ligand>
</feature>
<feature type="binding site" evidence="7">
    <location>
        <position position="21"/>
    </location>
    <ligand>
        <name>[4Fe-4S] cluster</name>
        <dbReference type="ChEBI" id="CHEBI:49883"/>
        <label>1</label>
    </ligand>
</feature>
<evidence type="ECO:0000256" key="2">
    <source>
        <dbReference type="ARBA" id="ARBA00022485"/>
    </source>
</evidence>
<dbReference type="InterPro" id="IPR017896">
    <property type="entry name" value="4Fe4S_Fe-S-bd"/>
</dbReference>
<reference evidence="9" key="2">
    <citation type="submission" date="2024-06" db="EMBL/GenBank/DDBJ databases">
        <authorList>
            <person name="Petrova K.O."/>
            <person name="Toshchakov S.V."/>
            <person name="Boltjanskaja Y.V."/>
            <person name="Kevbrin V.V."/>
        </authorList>
    </citation>
    <scope>NUCLEOTIDE SEQUENCE</scope>
    <source>
        <strain evidence="9">Z-710</strain>
    </source>
</reference>
<dbReference type="SUPFAM" id="SSF54862">
    <property type="entry name" value="4Fe-4S ferredoxins"/>
    <property type="match status" value="1"/>
</dbReference>
<keyword evidence="2 7" id="KW-0004">4Fe-4S</keyword>
<evidence type="ECO:0000256" key="3">
    <source>
        <dbReference type="ARBA" id="ARBA00022723"/>
    </source>
</evidence>
<comment type="subcellular location">
    <subcellularLocation>
        <location evidence="1">Cell envelope</location>
    </subcellularLocation>
</comment>
<feature type="binding site" evidence="7">
    <location>
        <position position="63"/>
    </location>
    <ligand>
        <name>[4Fe-4S] cluster</name>
        <dbReference type="ChEBI" id="CHEBI:49883"/>
        <label>3</label>
    </ligand>
</feature>
<feature type="binding site" evidence="7">
    <location>
        <position position="72"/>
    </location>
    <ligand>
        <name>[4Fe-4S] cluster</name>
        <dbReference type="ChEBI" id="CHEBI:49883"/>
        <label>4</label>
    </ligand>
</feature>
<feature type="binding site" evidence="7">
    <location>
        <position position="92"/>
    </location>
    <ligand>
        <name>[4Fe-4S] cluster</name>
        <dbReference type="ChEBI" id="CHEBI:49883"/>
        <label>4</label>
    </ligand>
</feature>
<dbReference type="GO" id="GO:0051539">
    <property type="term" value="F:4 iron, 4 sulfur cluster binding"/>
    <property type="evidence" value="ECO:0007669"/>
    <property type="project" value="UniProtKB-KW"/>
</dbReference>